<feature type="compositionally biased region" description="Basic and acidic residues" evidence="1">
    <location>
        <begin position="267"/>
        <end position="318"/>
    </location>
</feature>
<feature type="compositionally biased region" description="Low complexity" evidence="1">
    <location>
        <begin position="225"/>
        <end position="238"/>
    </location>
</feature>
<feature type="region of interest" description="Disordered" evidence="1">
    <location>
        <begin position="210"/>
        <end position="318"/>
    </location>
</feature>
<evidence type="ECO:0000256" key="1">
    <source>
        <dbReference type="SAM" id="MobiDB-lite"/>
    </source>
</evidence>
<comment type="caution">
    <text evidence="2">The sequence shown here is derived from an EMBL/GenBank/DDBJ whole genome shotgun (WGS) entry which is preliminary data.</text>
</comment>
<feature type="compositionally biased region" description="Low complexity" evidence="1">
    <location>
        <begin position="127"/>
        <end position="138"/>
    </location>
</feature>
<evidence type="ECO:0000313" key="3">
    <source>
        <dbReference type="Proteomes" id="UP001215598"/>
    </source>
</evidence>
<dbReference type="AlphaFoldDB" id="A0AAD7NPR9"/>
<keyword evidence="3" id="KW-1185">Reference proteome</keyword>
<organism evidence="2 3">
    <name type="scientific">Mycena metata</name>
    <dbReference type="NCBI Taxonomy" id="1033252"/>
    <lineage>
        <taxon>Eukaryota</taxon>
        <taxon>Fungi</taxon>
        <taxon>Dikarya</taxon>
        <taxon>Basidiomycota</taxon>
        <taxon>Agaricomycotina</taxon>
        <taxon>Agaricomycetes</taxon>
        <taxon>Agaricomycetidae</taxon>
        <taxon>Agaricales</taxon>
        <taxon>Marasmiineae</taxon>
        <taxon>Mycenaceae</taxon>
        <taxon>Mycena</taxon>
    </lineage>
</organism>
<sequence>MDVPEAEQERKKAVENVPPGGIRVKREPMDPNIPRPAPDIFPPPSIKPEPTDAPIPKLPPPHGRFDHSFAGFDPDLKPAVIKQEHEDLNSRQLYPSSPVYPRVPLPRVKKEESGEFSNTNSGKRLDPSPSVYPRVPVPRVKEEPGESSNTNSGKRFDPSSSVYPRVPLPQVKKEGEYGGSWNANGESRTYTPMIKYESVADRGYVKREEMEWKRGHQPEPPSAFPRDSGSRGRSSRPPESQYGGYSGSMADYRREPSRTHSPSPRPVKRERDGYRDDLREPPIKRERVEDGNKTENRNMRDPRVRAQIEREERMRSAS</sequence>
<feature type="compositionally biased region" description="Polar residues" evidence="1">
    <location>
        <begin position="146"/>
        <end position="162"/>
    </location>
</feature>
<name>A0AAD7NPR9_9AGAR</name>
<protein>
    <submittedName>
        <fullName evidence="2">Uncharacterized protein</fullName>
    </submittedName>
</protein>
<evidence type="ECO:0000313" key="2">
    <source>
        <dbReference type="EMBL" id="KAJ7769915.1"/>
    </source>
</evidence>
<reference evidence="2" key="1">
    <citation type="submission" date="2023-03" db="EMBL/GenBank/DDBJ databases">
        <title>Massive genome expansion in bonnet fungi (Mycena s.s.) driven by repeated elements and novel gene families across ecological guilds.</title>
        <authorList>
            <consortium name="Lawrence Berkeley National Laboratory"/>
            <person name="Harder C.B."/>
            <person name="Miyauchi S."/>
            <person name="Viragh M."/>
            <person name="Kuo A."/>
            <person name="Thoen E."/>
            <person name="Andreopoulos B."/>
            <person name="Lu D."/>
            <person name="Skrede I."/>
            <person name="Drula E."/>
            <person name="Henrissat B."/>
            <person name="Morin E."/>
            <person name="Kohler A."/>
            <person name="Barry K."/>
            <person name="LaButti K."/>
            <person name="Morin E."/>
            <person name="Salamov A."/>
            <person name="Lipzen A."/>
            <person name="Mereny Z."/>
            <person name="Hegedus B."/>
            <person name="Baldrian P."/>
            <person name="Stursova M."/>
            <person name="Weitz H."/>
            <person name="Taylor A."/>
            <person name="Grigoriev I.V."/>
            <person name="Nagy L.G."/>
            <person name="Martin F."/>
            <person name="Kauserud H."/>
        </authorList>
    </citation>
    <scope>NUCLEOTIDE SEQUENCE</scope>
    <source>
        <strain evidence="2">CBHHK182m</strain>
    </source>
</reference>
<dbReference type="Proteomes" id="UP001215598">
    <property type="component" value="Unassembled WGS sequence"/>
</dbReference>
<proteinExistence type="predicted"/>
<feature type="region of interest" description="Disordered" evidence="1">
    <location>
        <begin position="1"/>
        <end position="198"/>
    </location>
</feature>
<feature type="compositionally biased region" description="Pro residues" evidence="1">
    <location>
        <begin position="31"/>
        <end position="62"/>
    </location>
</feature>
<dbReference type="EMBL" id="JARKIB010000017">
    <property type="protein sequence ID" value="KAJ7769915.1"/>
    <property type="molecule type" value="Genomic_DNA"/>
</dbReference>
<accession>A0AAD7NPR9</accession>
<gene>
    <name evidence="2" type="ORF">B0H16DRAFT_235712</name>
</gene>
<feature type="compositionally biased region" description="Polar residues" evidence="1">
    <location>
        <begin position="181"/>
        <end position="190"/>
    </location>
</feature>